<dbReference type="Proteomes" id="UP001219525">
    <property type="component" value="Unassembled WGS sequence"/>
</dbReference>
<feature type="non-terminal residue" evidence="2">
    <location>
        <position position="1"/>
    </location>
</feature>
<dbReference type="InterPro" id="IPR052925">
    <property type="entry name" value="Phage_Integrase-like_Recomb"/>
</dbReference>
<dbReference type="Gene3D" id="1.10.443.10">
    <property type="entry name" value="Intergrase catalytic core"/>
    <property type="match status" value="1"/>
</dbReference>
<evidence type="ECO:0000313" key="2">
    <source>
        <dbReference type="EMBL" id="KAJ7194451.1"/>
    </source>
</evidence>
<accession>A0AAD6UTY8</accession>
<sequence length="240" mass="27300">HSLSLAPTPQTLSRYIAYTSQFIASGPSYLTGARHFLKDLYPEWDENRADPLVQATIRGAKKDRADPVRRKLPLRPVHLDAFLQLAICTGLYDDFLFAVLLTCCFYGCHRSGELVIKNDKSLFDWRKIIKRSSLIFVNKRAQYHLPYHKGDPFYRGTDILFMEQEIADPVSLLHQYAGKRDALHGARAALFLRENGSIPTRSWFDKRFFALLSREYGGHSPRAGAATFYASLGLSESVIQ</sequence>
<dbReference type="PANTHER" id="PTHR34605">
    <property type="entry name" value="PHAGE_INTEGRASE DOMAIN-CONTAINING PROTEIN"/>
    <property type="match status" value="1"/>
</dbReference>
<dbReference type="GO" id="GO:0006310">
    <property type="term" value="P:DNA recombination"/>
    <property type="evidence" value="ECO:0007669"/>
    <property type="project" value="UniProtKB-KW"/>
</dbReference>
<gene>
    <name evidence="2" type="ORF">GGX14DRAFT_679039</name>
</gene>
<comment type="caution">
    <text evidence="2">The sequence shown here is derived from an EMBL/GenBank/DDBJ whole genome shotgun (WGS) entry which is preliminary data.</text>
</comment>
<evidence type="ECO:0008006" key="4">
    <source>
        <dbReference type="Google" id="ProtNLM"/>
    </source>
</evidence>
<proteinExistence type="predicted"/>
<dbReference type="InterPro" id="IPR013762">
    <property type="entry name" value="Integrase-like_cat_sf"/>
</dbReference>
<reference evidence="2" key="1">
    <citation type="submission" date="2023-03" db="EMBL/GenBank/DDBJ databases">
        <title>Massive genome expansion in bonnet fungi (Mycena s.s.) driven by repeated elements and novel gene families across ecological guilds.</title>
        <authorList>
            <consortium name="Lawrence Berkeley National Laboratory"/>
            <person name="Harder C.B."/>
            <person name="Miyauchi S."/>
            <person name="Viragh M."/>
            <person name="Kuo A."/>
            <person name="Thoen E."/>
            <person name="Andreopoulos B."/>
            <person name="Lu D."/>
            <person name="Skrede I."/>
            <person name="Drula E."/>
            <person name="Henrissat B."/>
            <person name="Morin E."/>
            <person name="Kohler A."/>
            <person name="Barry K."/>
            <person name="LaButti K."/>
            <person name="Morin E."/>
            <person name="Salamov A."/>
            <person name="Lipzen A."/>
            <person name="Mereny Z."/>
            <person name="Hegedus B."/>
            <person name="Baldrian P."/>
            <person name="Stursova M."/>
            <person name="Weitz H."/>
            <person name="Taylor A."/>
            <person name="Grigoriev I.V."/>
            <person name="Nagy L.G."/>
            <person name="Martin F."/>
            <person name="Kauserud H."/>
        </authorList>
    </citation>
    <scope>NUCLEOTIDE SEQUENCE</scope>
    <source>
        <strain evidence="2">9144</strain>
    </source>
</reference>
<keyword evidence="1" id="KW-0233">DNA recombination</keyword>
<feature type="non-terminal residue" evidence="2">
    <location>
        <position position="240"/>
    </location>
</feature>
<dbReference type="AlphaFoldDB" id="A0AAD6UTY8"/>
<organism evidence="2 3">
    <name type="scientific">Mycena pura</name>
    <dbReference type="NCBI Taxonomy" id="153505"/>
    <lineage>
        <taxon>Eukaryota</taxon>
        <taxon>Fungi</taxon>
        <taxon>Dikarya</taxon>
        <taxon>Basidiomycota</taxon>
        <taxon>Agaricomycotina</taxon>
        <taxon>Agaricomycetes</taxon>
        <taxon>Agaricomycetidae</taxon>
        <taxon>Agaricales</taxon>
        <taxon>Marasmiineae</taxon>
        <taxon>Mycenaceae</taxon>
        <taxon>Mycena</taxon>
    </lineage>
</organism>
<keyword evidence="3" id="KW-1185">Reference proteome</keyword>
<protein>
    <recommendedName>
        <fullName evidence="4">Integrase</fullName>
    </recommendedName>
</protein>
<dbReference type="InterPro" id="IPR011010">
    <property type="entry name" value="DNA_brk_join_enz"/>
</dbReference>
<name>A0AAD6UTY8_9AGAR</name>
<dbReference type="PANTHER" id="PTHR34605:SF3">
    <property type="entry name" value="P CELL-TYPE AGGLUTINATION PROTEIN MAP4-LIKE-RELATED"/>
    <property type="match status" value="1"/>
</dbReference>
<evidence type="ECO:0000256" key="1">
    <source>
        <dbReference type="ARBA" id="ARBA00023172"/>
    </source>
</evidence>
<dbReference type="EMBL" id="JARJCW010000098">
    <property type="protein sequence ID" value="KAJ7194451.1"/>
    <property type="molecule type" value="Genomic_DNA"/>
</dbReference>
<dbReference type="GO" id="GO:0015074">
    <property type="term" value="P:DNA integration"/>
    <property type="evidence" value="ECO:0007669"/>
    <property type="project" value="InterPro"/>
</dbReference>
<evidence type="ECO:0000313" key="3">
    <source>
        <dbReference type="Proteomes" id="UP001219525"/>
    </source>
</evidence>
<dbReference type="SUPFAM" id="SSF56349">
    <property type="entry name" value="DNA breaking-rejoining enzymes"/>
    <property type="match status" value="1"/>
</dbReference>
<dbReference type="GO" id="GO:0003677">
    <property type="term" value="F:DNA binding"/>
    <property type="evidence" value="ECO:0007669"/>
    <property type="project" value="InterPro"/>
</dbReference>